<sequence length="365" mass="41864">MPRTNLSKANRNDLVSKSNKLQENNMKSTERNAAAGNSPERVFVNSEIIQEALQTFINRHRSSLQKLTELNSKLGQQNSLLNVQINNQHGIILTLNEKIAAGEKELTKYKKEQTRLMESKSLLRAELLTFKKRCGELMISNEKELKDCGEKEAVLRNEVGIFNEGMYEDKRITVFLNFQLDVIRQELQAKQAELDNNNAELVKIGIEIDESKLKLEQLQKSISDLQDELLRKDKTINTLRKEHADYKTETEKTINKMREIQQIFYPNATNPLPHIQRNDESRSTQPVSITVQPRPQSRAVLKRSCTSSSSDTDVDNEERALLRGWRPTRNNKSLPTRSESNRGSTDIPPTSESGVEVITHKRSRR</sequence>
<name>A0A8N4L188_BACDO</name>
<evidence type="ECO:0000256" key="2">
    <source>
        <dbReference type="SAM" id="MobiDB-lite"/>
    </source>
</evidence>
<evidence type="ECO:0000256" key="1">
    <source>
        <dbReference type="SAM" id="Coils"/>
    </source>
</evidence>
<keyword evidence="1" id="KW-0175">Coiled coil</keyword>
<keyword evidence="3" id="KW-1185">Reference proteome</keyword>
<organism evidence="3 4">
    <name type="scientific">Bactrocera dorsalis</name>
    <name type="common">Oriental fruit fly</name>
    <name type="synonym">Dacus dorsalis</name>
    <dbReference type="NCBI Taxonomy" id="27457"/>
    <lineage>
        <taxon>Eukaryota</taxon>
        <taxon>Metazoa</taxon>
        <taxon>Ecdysozoa</taxon>
        <taxon>Arthropoda</taxon>
        <taxon>Hexapoda</taxon>
        <taxon>Insecta</taxon>
        <taxon>Pterygota</taxon>
        <taxon>Neoptera</taxon>
        <taxon>Endopterygota</taxon>
        <taxon>Diptera</taxon>
        <taxon>Brachycera</taxon>
        <taxon>Muscomorpha</taxon>
        <taxon>Tephritoidea</taxon>
        <taxon>Tephritidae</taxon>
        <taxon>Bactrocera</taxon>
        <taxon>Bactrocera</taxon>
    </lineage>
</organism>
<gene>
    <name evidence="4" type="primary">LOC105222383</name>
</gene>
<dbReference type="Proteomes" id="UP001652620">
    <property type="component" value="Chromosome 1"/>
</dbReference>
<dbReference type="RefSeq" id="XP_029404594.2">
    <property type="nucleotide sequence ID" value="XM_029548734.2"/>
</dbReference>
<dbReference type="GeneID" id="105222383"/>
<feature type="compositionally biased region" description="Polar residues" evidence="2">
    <location>
        <begin position="283"/>
        <end position="295"/>
    </location>
</feature>
<feature type="compositionally biased region" description="Polar residues" evidence="2">
    <location>
        <begin position="328"/>
        <end position="353"/>
    </location>
</feature>
<evidence type="ECO:0000313" key="4">
    <source>
        <dbReference type="RefSeq" id="XP_029404594.2"/>
    </source>
</evidence>
<proteinExistence type="predicted"/>
<dbReference type="OrthoDB" id="7979625at2759"/>
<reference evidence="4" key="2">
    <citation type="submission" date="2025-08" db="UniProtKB">
        <authorList>
            <consortium name="RefSeq"/>
        </authorList>
    </citation>
    <scope>IDENTIFICATION</scope>
    <source>
        <tissue evidence="4">Adult</tissue>
    </source>
</reference>
<reference evidence="3" key="1">
    <citation type="submission" date="2025-05" db="UniProtKB">
        <authorList>
            <consortium name="RefSeq"/>
        </authorList>
    </citation>
    <scope>NUCLEOTIDE SEQUENCE [LARGE SCALE GENOMIC DNA]</scope>
</reference>
<feature type="compositionally biased region" description="Polar residues" evidence="2">
    <location>
        <begin position="1"/>
        <end position="27"/>
    </location>
</feature>
<evidence type="ECO:0000313" key="3">
    <source>
        <dbReference type="Proteomes" id="UP001652620"/>
    </source>
</evidence>
<feature type="coiled-coil region" evidence="1">
    <location>
        <begin position="180"/>
        <end position="242"/>
    </location>
</feature>
<protein>
    <submittedName>
        <fullName evidence="4">Golgin subfamily A member 5 isoform X1</fullName>
    </submittedName>
</protein>
<accession>A0A8N4L188</accession>
<feature type="region of interest" description="Disordered" evidence="2">
    <location>
        <begin position="266"/>
        <end position="365"/>
    </location>
</feature>
<feature type="region of interest" description="Disordered" evidence="2">
    <location>
        <begin position="1"/>
        <end position="38"/>
    </location>
</feature>